<dbReference type="PROSITE" id="PS50089">
    <property type="entry name" value="ZF_RING_2"/>
    <property type="match status" value="2"/>
</dbReference>
<evidence type="ECO:0000256" key="4">
    <source>
        <dbReference type="PROSITE-ProRule" id="PRU00175"/>
    </source>
</evidence>
<dbReference type="SMART" id="SM00184">
    <property type="entry name" value="RING"/>
    <property type="match status" value="2"/>
</dbReference>
<evidence type="ECO:0000256" key="3">
    <source>
        <dbReference type="ARBA" id="ARBA00022786"/>
    </source>
</evidence>
<accession>A0ABR2HG35</accession>
<dbReference type="InterPro" id="IPR039448">
    <property type="entry name" value="Beta_helix"/>
</dbReference>
<feature type="domain" description="RING-type" evidence="5">
    <location>
        <begin position="523"/>
        <end position="562"/>
    </location>
</feature>
<keyword evidence="3" id="KW-0833">Ubl conjugation pathway</keyword>
<dbReference type="Gene3D" id="2.160.20.10">
    <property type="entry name" value="Single-stranded right-handed beta-helix, Pectin lyase-like"/>
    <property type="match status" value="2"/>
</dbReference>
<evidence type="ECO:0000259" key="5">
    <source>
        <dbReference type="PROSITE" id="PS50089"/>
    </source>
</evidence>
<gene>
    <name evidence="6" type="ORF">M9Y10_020412</name>
</gene>
<dbReference type="PANTHER" id="PTHR22990:SF15">
    <property type="entry name" value="F-BOX ONLY PROTEIN 10"/>
    <property type="match status" value="1"/>
</dbReference>
<keyword evidence="4" id="KW-0862">Zinc</keyword>
<dbReference type="NCBIfam" id="TIGR03804">
    <property type="entry name" value="para_beta_helix"/>
    <property type="match status" value="1"/>
</dbReference>
<dbReference type="Proteomes" id="UP001470230">
    <property type="component" value="Unassembled WGS sequence"/>
</dbReference>
<dbReference type="InterPro" id="IPR011050">
    <property type="entry name" value="Pectin_lyase_fold/virulence"/>
</dbReference>
<dbReference type="SUPFAM" id="SSF57850">
    <property type="entry name" value="RING/U-box"/>
    <property type="match status" value="2"/>
</dbReference>
<dbReference type="InterPro" id="IPR022441">
    <property type="entry name" value="Para_beta_helix_rpt-2"/>
</dbReference>
<keyword evidence="4" id="KW-0863">Zinc-finger</keyword>
<evidence type="ECO:0000256" key="2">
    <source>
        <dbReference type="ARBA" id="ARBA00022737"/>
    </source>
</evidence>
<evidence type="ECO:0000256" key="1">
    <source>
        <dbReference type="ARBA" id="ARBA00004906"/>
    </source>
</evidence>
<dbReference type="InterPro" id="IPR001841">
    <property type="entry name" value="Znf_RING"/>
</dbReference>
<dbReference type="Pfam" id="PF13229">
    <property type="entry name" value="Beta_helix"/>
    <property type="match status" value="2"/>
</dbReference>
<sequence>MDEQLLDFRSIFNEKNSIINEKAGEIIITSPKIELKGEYYIMYPSKFTSNCNTIIKTDGIFIISSNVSLSNLFFETYIVAENSSNFSISNCTIKNATSILAALTITDCKFGSISHITISGLTKQAGIVVNNNSFVKADNLLLYEISETLFVINTDSYVSITDSDFHHSSANGIHISNQSYLELTNSKFSHIAYPAIYVSKSRCSIKNNKFEDIDQNGISVHYGADLLIENNEFTNIQGSAISLLDESSGTIRENKIYKIHGNGVYCGNSVIKVHYNEFYDLIYPSIVVTNKSVARISNNNVEKVKYCGMASRGALDVIIAENVIKEVNEGGISISDTEKCLIESNQISDCSITGVECYNNSEVSLYDNVISNSKKYAFLAYTSGHIKAEKNVIKNVEKAMVKLAFKGGGDFLNNVVEKCPNQCECQTTSFYFFNGNGDFKGVTNDPSRNSPSIDLEKPFVQETILCLKCNKNPRDYYLLDCGHKVYCKQCAEQALKNNEECPLCRFPIVNVSNGFGVGNDDMCIICFDKKADSIILPCGHMGVCSDCLENWFKNKDSCPICRNEPSFYKKLGHDF</sequence>
<evidence type="ECO:0000313" key="7">
    <source>
        <dbReference type="Proteomes" id="UP001470230"/>
    </source>
</evidence>
<dbReference type="EMBL" id="JAPFFF010000029">
    <property type="protein sequence ID" value="KAK8846394.1"/>
    <property type="molecule type" value="Genomic_DNA"/>
</dbReference>
<keyword evidence="2" id="KW-0677">Repeat</keyword>
<dbReference type="InterPro" id="IPR051550">
    <property type="entry name" value="SCF-Subunits/Alg-Epimerases"/>
</dbReference>
<dbReference type="SUPFAM" id="SSF51126">
    <property type="entry name" value="Pectin lyase-like"/>
    <property type="match status" value="2"/>
</dbReference>
<evidence type="ECO:0000313" key="6">
    <source>
        <dbReference type="EMBL" id="KAK8846394.1"/>
    </source>
</evidence>
<dbReference type="InterPro" id="IPR013083">
    <property type="entry name" value="Znf_RING/FYVE/PHD"/>
</dbReference>
<feature type="domain" description="RING-type" evidence="5">
    <location>
        <begin position="466"/>
        <end position="505"/>
    </location>
</feature>
<proteinExistence type="predicted"/>
<reference evidence="6 7" key="1">
    <citation type="submission" date="2024-04" db="EMBL/GenBank/DDBJ databases">
        <title>Tritrichomonas musculus Genome.</title>
        <authorList>
            <person name="Alves-Ferreira E."/>
            <person name="Grigg M."/>
            <person name="Lorenzi H."/>
            <person name="Galac M."/>
        </authorList>
    </citation>
    <scope>NUCLEOTIDE SEQUENCE [LARGE SCALE GENOMIC DNA]</scope>
    <source>
        <strain evidence="6 7">EAF2021</strain>
    </source>
</reference>
<keyword evidence="7" id="KW-1185">Reference proteome</keyword>
<dbReference type="InterPro" id="IPR012334">
    <property type="entry name" value="Pectin_lyas_fold"/>
</dbReference>
<dbReference type="SMART" id="SM00710">
    <property type="entry name" value="PbH1"/>
    <property type="match status" value="9"/>
</dbReference>
<dbReference type="Gene3D" id="3.30.40.10">
    <property type="entry name" value="Zinc/RING finger domain, C3HC4 (zinc finger)"/>
    <property type="match status" value="2"/>
</dbReference>
<comment type="caution">
    <text evidence="6">The sequence shown here is derived from an EMBL/GenBank/DDBJ whole genome shotgun (WGS) entry which is preliminary data.</text>
</comment>
<dbReference type="InterPro" id="IPR006626">
    <property type="entry name" value="PbH1"/>
</dbReference>
<keyword evidence="4" id="KW-0479">Metal-binding</keyword>
<organism evidence="6 7">
    <name type="scientific">Tritrichomonas musculus</name>
    <dbReference type="NCBI Taxonomy" id="1915356"/>
    <lineage>
        <taxon>Eukaryota</taxon>
        <taxon>Metamonada</taxon>
        <taxon>Parabasalia</taxon>
        <taxon>Tritrichomonadida</taxon>
        <taxon>Tritrichomonadidae</taxon>
        <taxon>Tritrichomonas</taxon>
    </lineage>
</organism>
<name>A0ABR2HG35_9EUKA</name>
<dbReference type="Pfam" id="PF13920">
    <property type="entry name" value="zf-C3HC4_3"/>
    <property type="match status" value="2"/>
</dbReference>
<protein>
    <recommendedName>
        <fullName evidence="5">RING-type domain-containing protein</fullName>
    </recommendedName>
</protein>
<dbReference type="PANTHER" id="PTHR22990">
    <property type="entry name" value="F-BOX ONLY PROTEIN"/>
    <property type="match status" value="1"/>
</dbReference>
<comment type="pathway">
    <text evidence="1">Protein modification; protein ubiquitination.</text>
</comment>